<feature type="compositionally biased region" description="Polar residues" evidence="1">
    <location>
        <begin position="45"/>
        <end position="55"/>
    </location>
</feature>
<keyword evidence="3" id="KW-1185">Reference proteome</keyword>
<sequence length="74" mass="8519">MFAPLSTYEWRPCTPPSTWADMVLFSNFSSPEYIIDKREGKARNKNPTTPTVTRTDSWHRCPGSHAECRQSGRE</sequence>
<organism evidence="2 3">
    <name type="scientific">Denticeps clupeoides</name>
    <name type="common">denticle herring</name>
    <dbReference type="NCBI Taxonomy" id="299321"/>
    <lineage>
        <taxon>Eukaryota</taxon>
        <taxon>Metazoa</taxon>
        <taxon>Chordata</taxon>
        <taxon>Craniata</taxon>
        <taxon>Vertebrata</taxon>
        <taxon>Euteleostomi</taxon>
        <taxon>Actinopterygii</taxon>
        <taxon>Neopterygii</taxon>
        <taxon>Teleostei</taxon>
        <taxon>Clupei</taxon>
        <taxon>Clupeiformes</taxon>
        <taxon>Denticipitoidei</taxon>
        <taxon>Denticipitidae</taxon>
        <taxon>Denticeps</taxon>
    </lineage>
</organism>
<feature type="region of interest" description="Disordered" evidence="1">
    <location>
        <begin position="38"/>
        <end position="74"/>
    </location>
</feature>
<dbReference type="Proteomes" id="UP000694580">
    <property type="component" value="Chromosome 15"/>
</dbReference>
<protein>
    <submittedName>
        <fullName evidence="2">Uncharacterized protein</fullName>
    </submittedName>
</protein>
<evidence type="ECO:0000313" key="2">
    <source>
        <dbReference type="Ensembl" id="ENSDCDP00010027849.1"/>
    </source>
</evidence>
<name>A0AAY4C4M7_9TELE</name>
<proteinExistence type="predicted"/>
<reference evidence="2" key="3">
    <citation type="submission" date="2025-09" db="UniProtKB">
        <authorList>
            <consortium name="Ensembl"/>
        </authorList>
    </citation>
    <scope>IDENTIFICATION</scope>
</reference>
<dbReference type="GeneTree" id="ENSGT00910000146976"/>
<evidence type="ECO:0000256" key="1">
    <source>
        <dbReference type="SAM" id="MobiDB-lite"/>
    </source>
</evidence>
<dbReference type="Ensembl" id="ENSDCDT00010034352.1">
    <property type="protein sequence ID" value="ENSDCDP00010027849.1"/>
    <property type="gene ID" value="ENSDCDG00010017535.1"/>
</dbReference>
<reference evidence="2" key="2">
    <citation type="submission" date="2025-08" db="UniProtKB">
        <authorList>
            <consortium name="Ensembl"/>
        </authorList>
    </citation>
    <scope>IDENTIFICATION</scope>
</reference>
<evidence type="ECO:0000313" key="3">
    <source>
        <dbReference type="Proteomes" id="UP000694580"/>
    </source>
</evidence>
<reference evidence="2 3" key="1">
    <citation type="submission" date="2020-06" db="EMBL/GenBank/DDBJ databases">
        <authorList>
            <consortium name="Wellcome Sanger Institute Data Sharing"/>
        </authorList>
    </citation>
    <scope>NUCLEOTIDE SEQUENCE [LARGE SCALE GENOMIC DNA]</scope>
</reference>
<accession>A0AAY4C4M7</accession>
<dbReference type="AlphaFoldDB" id="A0AAY4C4M7"/>